<sequence length="116" mass="12827">MNFSAEYRIQGILGSLHAPLIVGGCLSTGAILKVRGYPDEFTELPLRLAFVRNWGFLLILIPLGWVVLTIWLERHQAIWFSKRWTVATGIAVGGMMGWYLLGTLVLAGSSIIQKLG</sequence>
<keyword evidence="1" id="KW-0812">Transmembrane</keyword>
<keyword evidence="1" id="KW-0472">Membrane</keyword>
<feature type="transmembrane region" description="Helical" evidence="1">
    <location>
        <begin position="12"/>
        <end position="34"/>
    </location>
</feature>
<evidence type="ECO:0000313" key="3">
    <source>
        <dbReference type="Proteomes" id="UP000557717"/>
    </source>
</evidence>
<organism evidence="2 3">
    <name type="scientific">Haloferula luteola</name>
    <dbReference type="NCBI Taxonomy" id="595692"/>
    <lineage>
        <taxon>Bacteria</taxon>
        <taxon>Pseudomonadati</taxon>
        <taxon>Verrucomicrobiota</taxon>
        <taxon>Verrucomicrobiia</taxon>
        <taxon>Verrucomicrobiales</taxon>
        <taxon>Verrucomicrobiaceae</taxon>
        <taxon>Haloferula</taxon>
    </lineage>
</organism>
<keyword evidence="3" id="KW-1185">Reference proteome</keyword>
<accession>A0A840V8Z5</accession>
<proteinExistence type="predicted"/>
<evidence type="ECO:0008006" key="4">
    <source>
        <dbReference type="Google" id="ProtNLM"/>
    </source>
</evidence>
<protein>
    <recommendedName>
        <fullName evidence="4">Yip1 domain-containing protein</fullName>
    </recommendedName>
</protein>
<evidence type="ECO:0000256" key="1">
    <source>
        <dbReference type="SAM" id="Phobius"/>
    </source>
</evidence>
<feature type="transmembrane region" description="Helical" evidence="1">
    <location>
        <begin position="84"/>
        <end position="112"/>
    </location>
</feature>
<feature type="transmembrane region" description="Helical" evidence="1">
    <location>
        <begin position="54"/>
        <end position="72"/>
    </location>
</feature>
<dbReference type="EMBL" id="JACHFD010000010">
    <property type="protein sequence ID" value="MBB5352064.1"/>
    <property type="molecule type" value="Genomic_DNA"/>
</dbReference>
<reference evidence="2 3" key="1">
    <citation type="submission" date="2020-08" db="EMBL/GenBank/DDBJ databases">
        <title>Genomic Encyclopedia of Type Strains, Phase IV (KMG-IV): sequencing the most valuable type-strain genomes for metagenomic binning, comparative biology and taxonomic classification.</title>
        <authorList>
            <person name="Goeker M."/>
        </authorList>
    </citation>
    <scope>NUCLEOTIDE SEQUENCE [LARGE SCALE GENOMIC DNA]</scope>
    <source>
        <strain evidence="2 3">YC6886</strain>
    </source>
</reference>
<gene>
    <name evidence="2" type="ORF">HNR46_002305</name>
</gene>
<evidence type="ECO:0000313" key="2">
    <source>
        <dbReference type="EMBL" id="MBB5352064.1"/>
    </source>
</evidence>
<name>A0A840V8Z5_9BACT</name>
<dbReference type="Proteomes" id="UP000557717">
    <property type="component" value="Unassembled WGS sequence"/>
</dbReference>
<comment type="caution">
    <text evidence="2">The sequence shown here is derived from an EMBL/GenBank/DDBJ whole genome shotgun (WGS) entry which is preliminary data.</text>
</comment>
<dbReference type="RefSeq" id="WP_246418049.1">
    <property type="nucleotide sequence ID" value="NZ_JACHFD010000010.1"/>
</dbReference>
<dbReference type="AlphaFoldDB" id="A0A840V8Z5"/>
<keyword evidence="1" id="KW-1133">Transmembrane helix</keyword>